<dbReference type="SUPFAM" id="SSF56349">
    <property type="entry name" value="DNA breaking-rejoining enzymes"/>
    <property type="match status" value="1"/>
</dbReference>
<dbReference type="EMBL" id="JADBFD010000036">
    <property type="protein sequence ID" value="MBE2889663.1"/>
    <property type="molecule type" value="Genomic_DNA"/>
</dbReference>
<evidence type="ECO:0000313" key="5">
    <source>
        <dbReference type="EMBL" id="MBE2889663.1"/>
    </source>
</evidence>
<keyword evidence="3" id="KW-0233">DNA recombination</keyword>
<proteinExistence type="inferred from homology"/>
<feature type="domain" description="Tyr recombinase" evidence="4">
    <location>
        <begin position="213"/>
        <end position="403"/>
    </location>
</feature>
<reference evidence="5 6" key="1">
    <citation type="submission" date="2020-10" db="EMBL/GenBank/DDBJ databases">
        <title>Investigation of anaerobic biodegradation of phenanthrene by a sulfate-dependent Geobacter anodireducens strain PheS2.</title>
        <authorList>
            <person name="Zhang Z."/>
        </authorList>
    </citation>
    <scope>NUCLEOTIDE SEQUENCE [LARGE SCALE GENOMIC DNA]</scope>
    <source>
        <strain evidence="5 6">PheS2</strain>
    </source>
</reference>
<dbReference type="Gene3D" id="1.10.150.130">
    <property type="match status" value="1"/>
</dbReference>
<organism evidence="5 6">
    <name type="scientific">Geobacter anodireducens</name>
    <dbReference type="NCBI Taxonomy" id="1340425"/>
    <lineage>
        <taxon>Bacteria</taxon>
        <taxon>Pseudomonadati</taxon>
        <taxon>Thermodesulfobacteriota</taxon>
        <taxon>Desulfuromonadia</taxon>
        <taxon>Geobacterales</taxon>
        <taxon>Geobacteraceae</taxon>
        <taxon>Geobacter</taxon>
    </lineage>
</organism>
<dbReference type="Pfam" id="PF00589">
    <property type="entry name" value="Phage_integrase"/>
    <property type="match status" value="1"/>
</dbReference>
<evidence type="ECO:0000256" key="3">
    <source>
        <dbReference type="ARBA" id="ARBA00023172"/>
    </source>
</evidence>
<sequence>MKRTTHHEALLFDNEEKKQGTIIRKPGSRKLYILFYYFNRRVEKTTGLADTKKNREKVRLWLDRIIERMDAGKLIFADAFPGAPENEKAYFAKLEGWQYAPEPRDILFGAYLQEWYKNVWSNYPEGTKKDDYRLIIDYWLVPFFGEMTFFQISGVEIQKFIASLKWKKGTKKGQLLSKARAKNILIPLRTIWNDACDQYRWVLHNPFTNLKKHLPKTQPKRREGFRFGEWRDFLEHIDPWYQPVVELMILTGMINSEMAGLRRSDIRPDHILVQHTIVRGKEHDTPKTIYRIRKIPITQAIRKRLDILLERSTGELLVTTKTGAIFRPANFLKDVWTKAAKASGITDKVPYSMRHSFAAWALTLRIDPNRLVRLMGHGSKKMVYEVYGDYIEGLEEDFWKILEYFGRDFVETKAKRPPHFLEYPGTIYPMFPGSYLQLEPEQQSPGLQLKLS</sequence>
<dbReference type="InterPro" id="IPR050090">
    <property type="entry name" value="Tyrosine_recombinase_XerCD"/>
</dbReference>
<dbReference type="InterPro" id="IPR022000">
    <property type="entry name" value="Min27-like_integrase_DNA_bind"/>
</dbReference>
<dbReference type="Gene3D" id="1.10.443.10">
    <property type="entry name" value="Intergrase catalytic core"/>
    <property type="match status" value="1"/>
</dbReference>
<evidence type="ECO:0000259" key="4">
    <source>
        <dbReference type="PROSITE" id="PS51898"/>
    </source>
</evidence>
<name>A0ABR9NZI0_9BACT</name>
<dbReference type="Proteomes" id="UP000618926">
    <property type="component" value="Unassembled WGS sequence"/>
</dbReference>
<accession>A0ABR9NZI0</accession>
<evidence type="ECO:0000313" key="6">
    <source>
        <dbReference type="Proteomes" id="UP000618926"/>
    </source>
</evidence>
<dbReference type="Pfam" id="PF12167">
    <property type="entry name" value="Arm-DNA-bind_2"/>
    <property type="match status" value="1"/>
</dbReference>
<comment type="caution">
    <text evidence="5">The sequence shown here is derived from an EMBL/GenBank/DDBJ whole genome shotgun (WGS) entry which is preliminary data.</text>
</comment>
<evidence type="ECO:0000256" key="2">
    <source>
        <dbReference type="ARBA" id="ARBA00023125"/>
    </source>
</evidence>
<evidence type="ECO:0000256" key="1">
    <source>
        <dbReference type="ARBA" id="ARBA00008857"/>
    </source>
</evidence>
<keyword evidence="6" id="KW-1185">Reference proteome</keyword>
<dbReference type="InterPro" id="IPR011010">
    <property type="entry name" value="DNA_brk_join_enz"/>
</dbReference>
<dbReference type="RefSeq" id="WP_192906004.1">
    <property type="nucleotide sequence ID" value="NZ_JADBFD010000036.1"/>
</dbReference>
<dbReference type="PANTHER" id="PTHR30349">
    <property type="entry name" value="PHAGE INTEGRASE-RELATED"/>
    <property type="match status" value="1"/>
</dbReference>
<keyword evidence="2" id="KW-0238">DNA-binding</keyword>
<dbReference type="InterPro" id="IPR013762">
    <property type="entry name" value="Integrase-like_cat_sf"/>
</dbReference>
<protein>
    <submittedName>
        <fullName evidence="5">Tyrosine-type recombinase/integrase</fullName>
    </submittedName>
</protein>
<dbReference type="PROSITE" id="PS51898">
    <property type="entry name" value="TYR_RECOMBINASE"/>
    <property type="match status" value="1"/>
</dbReference>
<gene>
    <name evidence="5" type="ORF">IIE05_17025</name>
</gene>
<dbReference type="InterPro" id="IPR002104">
    <property type="entry name" value="Integrase_catalytic"/>
</dbReference>
<dbReference type="PANTHER" id="PTHR30349:SF64">
    <property type="entry name" value="PROPHAGE INTEGRASE INTD-RELATED"/>
    <property type="match status" value="1"/>
</dbReference>
<comment type="similarity">
    <text evidence="1">Belongs to the 'phage' integrase family.</text>
</comment>
<dbReference type="InterPro" id="IPR010998">
    <property type="entry name" value="Integrase_recombinase_N"/>
</dbReference>